<dbReference type="RefSeq" id="WP_201012320.1">
    <property type="nucleotide sequence ID" value="NZ_JAFGZD010000024.1"/>
</dbReference>
<dbReference type="InterPro" id="IPR036388">
    <property type="entry name" value="WH-like_DNA-bd_sf"/>
</dbReference>
<proteinExistence type="predicted"/>
<keyword evidence="2" id="KW-0238">DNA-binding</keyword>
<evidence type="ECO:0000259" key="4">
    <source>
        <dbReference type="PROSITE" id="PS50995"/>
    </source>
</evidence>
<dbReference type="InterPro" id="IPR036390">
    <property type="entry name" value="WH_DNA-bd_sf"/>
</dbReference>
<gene>
    <name evidence="5" type="ORF">OH718_16720</name>
</gene>
<protein>
    <submittedName>
        <fullName evidence="5">MarR family winged helix-turn-helix transcriptional regulator</fullName>
    </submittedName>
</protein>
<evidence type="ECO:0000256" key="1">
    <source>
        <dbReference type="ARBA" id="ARBA00023015"/>
    </source>
</evidence>
<dbReference type="PANTHER" id="PTHR33164">
    <property type="entry name" value="TRANSCRIPTIONAL REGULATOR, MARR FAMILY"/>
    <property type="match status" value="1"/>
</dbReference>
<dbReference type="PROSITE" id="PS01117">
    <property type="entry name" value="HTH_MARR_1"/>
    <property type="match status" value="1"/>
</dbReference>
<dbReference type="InterPro" id="IPR000835">
    <property type="entry name" value="HTH_MarR-typ"/>
</dbReference>
<keyword evidence="1" id="KW-0805">Transcription regulation</keyword>
<comment type="caution">
    <text evidence="5">The sequence shown here is derived from an EMBL/GenBank/DDBJ whole genome shotgun (WGS) entry which is preliminary data.</text>
</comment>
<dbReference type="InterPro" id="IPR039422">
    <property type="entry name" value="MarR/SlyA-like"/>
</dbReference>
<dbReference type="Proteomes" id="UP001207294">
    <property type="component" value="Unassembled WGS sequence"/>
</dbReference>
<dbReference type="SMART" id="SM00347">
    <property type="entry name" value="HTH_MARR"/>
    <property type="match status" value="1"/>
</dbReference>
<organism evidence="5 6">
    <name type="scientific">Pseudomonas capsici</name>
    <dbReference type="NCBI Taxonomy" id="2810614"/>
    <lineage>
        <taxon>Bacteria</taxon>
        <taxon>Pseudomonadati</taxon>
        <taxon>Pseudomonadota</taxon>
        <taxon>Gammaproteobacteria</taxon>
        <taxon>Pseudomonadales</taxon>
        <taxon>Pseudomonadaceae</taxon>
        <taxon>Pseudomonas</taxon>
    </lineage>
</organism>
<accession>A0ABT3BZH1</accession>
<keyword evidence="6" id="KW-1185">Reference proteome</keyword>
<keyword evidence="3" id="KW-0804">Transcription</keyword>
<dbReference type="PANTHER" id="PTHR33164:SF105">
    <property type="entry name" value="TRANSCRIPTIONAL REPRESSOR PROTEIN-RELATED"/>
    <property type="match status" value="1"/>
</dbReference>
<evidence type="ECO:0000256" key="2">
    <source>
        <dbReference type="ARBA" id="ARBA00023125"/>
    </source>
</evidence>
<evidence type="ECO:0000313" key="6">
    <source>
        <dbReference type="Proteomes" id="UP001207294"/>
    </source>
</evidence>
<dbReference type="Pfam" id="PF12840">
    <property type="entry name" value="HTH_20"/>
    <property type="match status" value="1"/>
</dbReference>
<dbReference type="GeneID" id="93563800"/>
<name>A0ABT3BZH1_9PSED</name>
<evidence type="ECO:0000313" key="5">
    <source>
        <dbReference type="EMBL" id="MCV4378242.1"/>
    </source>
</evidence>
<dbReference type="PROSITE" id="PS50995">
    <property type="entry name" value="HTH_MARR_2"/>
    <property type="match status" value="1"/>
</dbReference>
<dbReference type="EMBL" id="JAOXML010000013">
    <property type="protein sequence ID" value="MCV4378242.1"/>
    <property type="molecule type" value="Genomic_DNA"/>
</dbReference>
<dbReference type="SUPFAM" id="SSF46785">
    <property type="entry name" value="Winged helix' DNA-binding domain"/>
    <property type="match status" value="1"/>
</dbReference>
<sequence length="150" mass="16750">MAVQLPVRCYATAMRKASRRLTQLYDDALAPSGLRSTQFAILAELVPRTDSPPTLQELADALVLDRSSLGHNLKPLERDGLVAQQVSLEDRRRRLIVATAQGQAAFNSARILWRQAQERFLKTFGEEAAAELCKALLDIAYDERLVLTED</sequence>
<feature type="domain" description="HTH marR-type" evidence="4">
    <location>
        <begin position="7"/>
        <end position="142"/>
    </location>
</feature>
<evidence type="ECO:0000256" key="3">
    <source>
        <dbReference type="ARBA" id="ARBA00023163"/>
    </source>
</evidence>
<dbReference type="InterPro" id="IPR023187">
    <property type="entry name" value="Tscrpt_reg_MarR-type_CS"/>
</dbReference>
<dbReference type="Gene3D" id="1.10.10.10">
    <property type="entry name" value="Winged helix-like DNA-binding domain superfamily/Winged helix DNA-binding domain"/>
    <property type="match status" value="1"/>
</dbReference>
<reference evidence="5 6" key="1">
    <citation type="submission" date="2022-10" db="EMBL/GenBank/DDBJ databases">
        <title>Characterization of Pseudomonas capsici strains from pepper and tomato in Georgia.</title>
        <authorList>
            <person name="Zhao M."/>
            <person name="Dutta B."/>
        </authorList>
    </citation>
    <scope>NUCLEOTIDE SEQUENCE [LARGE SCALE GENOMIC DNA]</scope>
    <source>
        <strain evidence="5 6">Pc20-5</strain>
    </source>
</reference>